<proteinExistence type="inferred from homology"/>
<dbReference type="PANTHER" id="PTHR45857:SF4">
    <property type="entry name" value="FORMIN-LIKE PROTEIN"/>
    <property type="match status" value="1"/>
</dbReference>
<dbReference type="GO" id="GO:0008360">
    <property type="term" value="P:regulation of cell shape"/>
    <property type="evidence" value="ECO:0007669"/>
    <property type="project" value="TreeGrafter"/>
</dbReference>
<gene>
    <name evidence="6" type="ORF">BLA29_006212</name>
</gene>
<feature type="compositionally biased region" description="Polar residues" evidence="3">
    <location>
        <begin position="328"/>
        <end position="340"/>
    </location>
</feature>
<dbReference type="PANTHER" id="PTHR45857">
    <property type="entry name" value="FORMIN-LIKE PROTEIN"/>
    <property type="match status" value="1"/>
</dbReference>
<comment type="caution">
    <text evidence="6">The sequence shown here is derived from an EMBL/GenBank/DDBJ whole genome shotgun (WGS) entry which is preliminary data.</text>
</comment>
<dbReference type="GO" id="GO:0051015">
    <property type="term" value="F:actin filament binding"/>
    <property type="evidence" value="ECO:0007669"/>
    <property type="project" value="TreeGrafter"/>
</dbReference>
<dbReference type="InterPro" id="IPR042201">
    <property type="entry name" value="FH2_Formin_sf"/>
</dbReference>
<dbReference type="PROSITE" id="PS51444">
    <property type="entry name" value="FH2"/>
    <property type="match status" value="1"/>
</dbReference>
<organism evidence="6 7">
    <name type="scientific">Euroglyphus maynei</name>
    <name type="common">Mayne's house dust mite</name>
    <dbReference type="NCBI Taxonomy" id="6958"/>
    <lineage>
        <taxon>Eukaryota</taxon>
        <taxon>Metazoa</taxon>
        <taxon>Ecdysozoa</taxon>
        <taxon>Arthropoda</taxon>
        <taxon>Chelicerata</taxon>
        <taxon>Arachnida</taxon>
        <taxon>Acari</taxon>
        <taxon>Acariformes</taxon>
        <taxon>Sarcoptiformes</taxon>
        <taxon>Astigmata</taxon>
        <taxon>Psoroptidia</taxon>
        <taxon>Analgoidea</taxon>
        <taxon>Pyroglyphidae</taxon>
        <taxon>Pyroglyphinae</taxon>
        <taxon>Euroglyphus</taxon>
    </lineage>
</organism>
<feature type="coiled-coil region" evidence="2">
    <location>
        <begin position="278"/>
        <end position="305"/>
    </location>
</feature>
<evidence type="ECO:0000259" key="5">
    <source>
        <dbReference type="PROSITE" id="PS51444"/>
    </source>
</evidence>
<feature type="domain" description="DAD" evidence="4">
    <location>
        <begin position="352"/>
        <end position="386"/>
    </location>
</feature>
<comment type="similarity">
    <text evidence="1">Belongs to the formin homology family.</text>
</comment>
<evidence type="ECO:0000256" key="1">
    <source>
        <dbReference type="ARBA" id="ARBA00023449"/>
    </source>
</evidence>
<dbReference type="GO" id="GO:0005829">
    <property type="term" value="C:cytosol"/>
    <property type="evidence" value="ECO:0007669"/>
    <property type="project" value="TreeGrafter"/>
</dbReference>
<dbReference type="InterPro" id="IPR014767">
    <property type="entry name" value="DAD_dom"/>
</dbReference>
<keyword evidence="2" id="KW-0175">Coiled coil</keyword>
<dbReference type="PROSITE" id="PS51231">
    <property type="entry name" value="DAD"/>
    <property type="match status" value="1"/>
</dbReference>
<dbReference type="Pfam" id="PF02181">
    <property type="entry name" value="FH2"/>
    <property type="match status" value="1"/>
</dbReference>
<dbReference type="GO" id="GO:0016477">
    <property type="term" value="P:cell migration"/>
    <property type="evidence" value="ECO:0007669"/>
    <property type="project" value="TreeGrafter"/>
</dbReference>
<dbReference type="Gene3D" id="1.20.58.2220">
    <property type="entry name" value="Formin, FH2 domain"/>
    <property type="match status" value="1"/>
</dbReference>
<accession>A0A1Y3B0J6</accession>
<reference evidence="6 7" key="1">
    <citation type="submission" date="2017-03" db="EMBL/GenBank/DDBJ databases">
        <title>Genome Survey of Euroglyphus maynei.</title>
        <authorList>
            <person name="Arlian L.G."/>
            <person name="Morgan M.S."/>
            <person name="Rider S.D."/>
        </authorList>
    </citation>
    <scope>NUCLEOTIDE SEQUENCE [LARGE SCALE GENOMIC DNA]</scope>
    <source>
        <strain evidence="6">Arlian Lab</strain>
        <tissue evidence="6">Whole body</tissue>
    </source>
</reference>
<evidence type="ECO:0008006" key="8">
    <source>
        <dbReference type="Google" id="ProtNLM"/>
    </source>
</evidence>
<evidence type="ECO:0000259" key="4">
    <source>
        <dbReference type="PROSITE" id="PS51231"/>
    </source>
</evidence>
<dbReference type="AlphaFoldDB" id="A0A1Y3B0J6"/>
<evidence type="ECO:0000256" key="2">
    <source>
        <dbReference type="SAM" id="Coils"/>
    </source>
</evidence>
<dbReference type="SUPFAM" id="SSF101447">
    <property type="entry name" value="Formin homology 2 domain (FH2 domain)"/>
    <property type="match status" value="1"/>
</dbReference>
<keyword evidence="7" id="KW-1185">Reference proteome</keyword>
<evidence type="ECO:0000313" key="6">
    <source>
        <dbReference type="EMBL" id="OTF74312.1"/>
    </source>
</evidence>
<dbReference type="OrthoDB" id="1668162at2759"/>
<feature type="compositionally biased region" description="Low complexity" evidence="3">
    <location>
        <begin position="307"/>
        <end position="327"/>
    </location>
</feature>
<protein>
    <recommendedName>
        <fullName evidence="8">FH2 domain-containing protein</fullName>
    </recommendedName>
</protein>
<dbReference type="InterPro" id="IPR043592">
    <property type="entry name" value="FMNL_animal"/>
</dbReference>
<feature type="region of interest" description="Disordered" evidence="3">
    <location>
        <begin position="306"/>
        <end position="342"/>
    </location>
</feature>
<dbReference type="Proteomes" id="UP000194236">
    <property type="component" value="Unassembled WGS sequence"/>
</dbReference>
<evidence type="ECO:0000256" key="3">
    <source>
        <dbReference type="SAM" id="MobiDB-lite"/>
    </source>
</evidence>
<dbReference type="GO" id="GO:0030866">
    <property type="term" value="P:cortical actin cytoskeleton organization"/>
    <property type="evidence" value="ECO:0007669"/>
    <property type="project" value="TreeGrafter"/>
</dbReference>
<dbReference type="EMBL" id="MUJZ01047689">
    <property type="protein sequence ID" value="OTF74312.1"/>
    <property type="molecule type" value="Genomic_DNA"/>
</dbReference>
<evidence type="ECO:0000313" key="7">
    <source>
        <dbReference type="Proteomes" id="UP000194236"/>
    </source>
</evidence>
<sequence>MFYMNNINMPVDSPALNHKPGSGGEATIVMTIITQYMQRIQSIREATKAIRSSPGVREILEYILVFGNYLNCSTRTLATAPAYGFKLQTLDLITETKSSVDRSRSLLHYLVDVIMTKEKPGGNHSGPSKSEILATALAIRPLLISNRSQHQLTGSNSDASVLENIKMPFDFDRLLQTIERATSVSLETCVAEVAEIEKGMELCRNELQLRNQGGLATSPATKTIQQFIQQKGPEVSGLKEELRKTQQQYNECVEYFGENPKMLESSNQLFGTFVRFLKNFKQCQLDNLMAQRKSIEEELRQQILAKQQQRMMQQQQQQQQNGNGSQSDHQMQQGQTTSDNQKVKEKRLLKQDEVYNGALEDILSGLKNEPFRRADAVRRSQRRRLANMATNEMQDNV</sequence>
<name>A0A1Y3B0J6_EURMA</name>
<dbReference type="InterPro" id="IPR015425">
    <property type="entry name" value="FH2_Formin"/>
</dbReference>
<feature type="domain" description="FH2" evidence="5">
    <location>
        <begin position="1"/>
        <end position="306"/>
    </location>
</feature>